<dbReference type="Proteomes" id="UP001597540">
    <property type="component" value="Unassembled WGS sequence"/>
</dbReference>
<evidence type="ECO:0000313" key="2">
    <source>
        <dbReference type="Proteomes" id="UP001597540"/>
    </source>
</evidence>
<name>A0ABW5SPV1_9BACL</name>
<dbReference type="RefSeq" id="WP_379262431.1">
    <property type="nucleotide sequence ID" value="NZ_JBHUMJ010000002.1"/>
</dbReference>
<gene>
    <name evidence="1" type="ORF">ACFSVM_12420</name>
</gene>
<reference evidence="2" key="1">
    <citation type="journal article" date="2019" name="Int. J. Syst. Evol. Microbiol.">
        <title>The Global Catalogue of Microorganisms (GCM) 10K type strain sequencing project: providing services to taxonomists for standard genome sequencing and annotation.</title>
        <authorList>
            <consortium name="The Broad Institute Genomics Platform"/>
            <consortium name="The Broad Institute Genome Sequencing Center for Infectious Disease"/>
            <person name="Wu L."/>
            <person name="Ma J."/>
        </authorList>
    </citation>
    <scope>NUCLEOTIDE SEQUENCE [LARGE SCALE GENOMIC DNA]</scope>
    <source>
        <strain evidence="2">KCTC 33849</strain>
    </source>
</reference>
<comment type="caution">
    <text evidence="1">The sequence shown here is derived from an EMBL/GenBank/DDBJ whole genome shotgun (WGS) entry which is preliminary data.</text>
</comment>
<keyword evidence="2" id="KW-1185">Reference proteome</keyword>
<protein>
    <submittedName>
        <fullName evidence="1">Uncharacterized protein</fullName>
    </submittedName>
</protein>
<sequence length="225" mass="25799">MGSSLAQYKYNFYRSDKPIPYEEVADLGDAIDLKDLPTDEQQKLLNSMPQFFITTPDPEEVGYTFVDLESHLSLPNEQNLVNKEFHAQRLLGVTVPEFKVVPCKKTFKTPLGKVNFTYPCLKRRDSEFCIYAYIYYPTNLDQFILNEMMACLEFASITAAETATYTFNSASGSPIERVIKAVPKTLEIFKSTFSNCASNAELWDYIKHDVEYGVDYASIKLTDWY</sequence>
<dbReference type="EMBL" id="JBHUMJ010000002">
    <property type="protein sequence ID" value="MFD2701273.1"/>
    <property type="molecule type" value="Genomic_DNA"/>
</dbReference>
<accession>A0ABW5SPV1</accession>
<evidence type="ECO:0000313" key="1">
    <source>
        <dbReference type="EMBL" id="MFD2701273.1"/>
    </source>
</evidence>
<organism evidence="1 2">
    <name type="scientific">Paenibacillus shunpengii</name>
    <dbReference type="NCBI Taxonomy" id="2054424"/>
    <lineage>
        <taxon>Bacteria</taxon>
        <taxon>Bacillati</taxon>
        <taxon>Bacillota</taxon>
        <taxon>Bacilli</taxon>
        <taxon>Bacillales</taxon>
        <taxon>Paenibacillaceae</taxon>
        <taxon>Paenibacillus</taxon>
    </lineage>
</organism>
<proteinExistence type="predicted"/>